<dbReference type="EMBL" id="JAPQKI010000001">
    <property type="protein sequence ID" value="KAJ5112783.1"/>
    <property type="molecule type" value="Genomic_DNA"/>
</dbReference>
<protein>
    <submittedName>
        <fullName evidence="2">Uncharacterized protein</fullName>
    </submittedName>
</protein>
<comment type="caution">
    <text evidence="2">The sequence shown here is derived from an EMBL/GenBank/DDBJ whole genome shotgun (WGS) entry which is preliminary data.</text>
</comment>
<evidence type="ECO:0000256" key="1">
    <source>
        <dbReference type="SAM" id="SignalP"/>
    </source>
</evidence>
<dbReference type="OrthoDB" id="4491390at2759"/>
<dbReference type="GeneID" id="81352311"/>
<dbReference type="RefSeq" id="XP_056480556.1">
    <property type="nucleotide sequence ID" value="XM_056613332.1"/>
</dbReference>
<reference evidence="2" key="1">
    <citation type="submission" date="2022-11" db="EMBL/GenBank/DDBJ databases">
        <authorList>
            <person name="Petersen C."/>
        </authorList>
    </citation>
    <scope>NUCLEOTIDE SEQUENCE</scope>
    <source>
        <strain evidence="2">IBT 30761</strain>
    </source>
</reference>
<keyword evidence="3" id="KW-1185">Reference proteome</keyword>
<sequence>MMAVNIIISKLCTTVSQVLSEDICGPVDTSLLFSLLERGEHVDRHYGPPDIWLPRKAFLPTEETIIIYPDQEIINEMIAETCQSIPFAMGDVDTFGQSTPGAHPGATGIKAVQGFAVLWPLFNVSKNKYAIAAQKPQAHEVLRQIALRHGVRLGMGLSAEAVPLDRVFSPRISEGSWSAVS</sequence>
<dbReference type="AlphaFoldDB" id="A0A9W9KP87"/>
<evidence type="ECO:0000313" key="3">
    <source>
        <dbReference type="Proteomes" id="UP001149074"/>
    </source>
</evidence>
<name>A0A9W9KP87_9EURO</name>
<keyword evidence="1" id="KW-0732">Signal</keyword>
<accession>A0A9W9KP87</accession>
<dbReference type="Proteomes" id="UP001149074">
    <property type="component" value="Unassembled WGS sequence"/>
</dbReference>
<evidence type="ECO:0000313" key="2">
    <source>
        <dbReference type="EMBL" id="KAJ5112783.1"/>
    </source>
</evidence>
<reference evidence="2" key="2">
    <citation type="journal article" date="2023" name="IMA Fungus">
        <title>Comparative genomic study of the Penicillium genus elucidates a diverse pangenome and 15 lateral gene transfer events.</title>
        <authorList>
            <person name="Petersen C."/>
            <person name="Sorensen T."/>
            <person name="Nielsen M.R."/>
            <person name="Sondergaard T.E."/>
            <person name="Sorensen J.L."/>
            <person name="Fitzpatrick D.A."/>
            <person name="Frisvad J.C."/>
            <person name="Nielsen K.L."/>
        </authorList>
    </citation>
    <scope>NUCLEOTIDE SEQUENCE</scope>
    <source>
        <strain evidence="2">IBT 30761</strain>
    </source>
</reference>
<feature type="chain" id="PRO_5040838768" evidence="1">
    <location>
        <begin position="21"/>
        <end position="181"/>
    </location>
</feature>
<proteinExistence type="predicted"/>
<organism evidence="2 3">
    <name type="scientific">Penicillium argentinense</name>
    <dbReference type="NCBI Taxonomy" id="1131581"/>
    <lineage>
        <taxon>Eukaryota</taxon>
        <taxon>Fungi</taxon>
        <taxon>Dikarya</taxon>
        <taxon>Ascomycota</taxon>
        <taxon>Pezizomycotina</taxon>
        <taxon>Eurotiomycetes</taxon>
        <taxon>Eurotiomycetidae</taxon>
        <taxon>Eurotiales</taxon>
        <taxon>Aspergillaceae</taxon>
        <taxon>Penicillium</taxon>
    </lineage>
</organism>
<feature type="signal peptide" evidence="1">
    <location>
        <begin position="1"/>
        <end position="20"/>
    </location>
</feature>
<gene>
    <name evidence="2" type="ORF">N7532_000828</name>
</gene>